<keyword evidence="1" id="KW-0812">Transmembrane</keyword>
<protein>
    <recommendedName>
        <fullName evidence="4">DUF5412 domain-containing protein</fullName>
    </recommendedName>
</protein>
<reference evidence="2 3" key="1">
    <citation type="submission" date="2016-02" db="EMBL/GenBank/DDBJ databases">
        <title>Genome sequence of Clostridium tepidiprofundi DSM 19306.</title>
        <authorList>
            <person name="Poehlein A."/>
            <person name="Daniel R."/>
        </authorList>
    </citation>
    <scope>NUCLEOTIDE SEQUENCE [LARGE SCALE GENOMIC DNA]</scope>
    <source>
        <strain evidence="2 3">DSM 19306</strain>
    </source>
</reference>
<evidence type="ECO:0000313" key="2">
    <source>
        <dbReference type="EMBL" id="KYH30784.1"/>
    </source>
</evidence>
<dbReference type="EMBL" id="LTBA01000056">
    <property type="protein sequence ID" value="KYH30784.1"/>
    <property type="molecule type" value="Genomic_DNA"/>
</dbReference>
<organism evidence="2 3">
    <name type="scientific">Clostridium tepidiprofundi DSM 19306</name>
    <dbReference type="NCBI Taxonomy" id="1121338"/>
    <lineage>
        <taxon>Bacteria</taxon>
        <taxon>Bacillati</taxon>
        <taxon>Bacillota</taxon>
        <taxon>Clostridia</taxon>
        <taxon>Eubacteriales</taxon>
        <taxon>Clostridiaceae</taxon>
        <taxon>Clostridium</taxon>
    </lineage>
</organism>
<dbReference type="OrthoDB" id="2357451at2"/>
<proteinExistence type="predicted"/>
<evidence type="ECO:0000256" key="1">
    <source>
        <dbReference type="SAM" id="Phobius"/>
    </source>
</evidence>
<comment type="caution">
    <text evidence="2">The sequence shown here is derived from an EMBL/GenBank/DDBJ whole genome shotgun (WGS) entry which is preliminary data.</text>
</comment>
<dbReference type="InterPro" id="IPR035406">
    <property type="entry name" value="DUF5412"/>
</dbReference>
<keyword evidence="1" id="KW-1133">Transmembrane helix</keyword>
<keyword evidence="1" id="KW-0472">Membrane</keyword>
<dbReference type="PATRIC" id="fig|1121338.3.peg.2587"/>
<dbReference type="Pfam" id="PF17428">
    <property type="entry name" value="DUF5412"/>
    <property type="match status" value="1"/>
</dbReference>
<feature type="transmembrane region" description="Helical" evidence="1">
    <location>
        <begin position="12"/>
        <end position="29"/>
    </location>
</feature>
<sequence>MSLRLLKIVKKFVGLLAIILLIIVLFYYFTFYDMSLLPKGKLINEVYSPNRQYIAKIYIVETAELCLKVDIVNTKKYKTKTIYWSWDEGDNCHIEWLDNKYILINGRKMNINTDTYNRRVDSDDKYK</sequence>
<accession>A0A151ASZ8</accession>
<evidence type="ECO:0008006" key="4">
    <source>
        <dbReference type="Google" id="ProtNLM"/>
    </source>
</evidence>
<gene>
    <name evidence="2" type="ORF">CLTEP_24930</name>
</gene>
<dbReference type="Proteomes" id="UP000075531">
    <property type="component" value="Unassembled WGS sequence"/>
</dbReference>
<evidence type="ECO:0000313" key="3">
    <source>
        <dbReference type="Proteomes" id="UP000075531"/>
    </source>
</evidence>
<name>A0A151ASZ8_9CLOT</name>
<dbReference type="RefSeq" id="WP_066827151.1">
    <property type="nucleotide sequence ID" value="NZ_LTBA01000056.1"/>
</dbReference>
<keyword evidence="3" id="KW-1185">Reference proteome</keyword>
<dbReference type="AlphaFoldDB" id="A0A151ASZ8"/>